<sequence>MGPMQGRFHTKVILNGDKFTAIRPDGYKLISPAMKARNNGFYMEKDSNYIYVMAEIHNEYAVSNINTKETEQWVECK</sequence>
<organism evidence="1 2">
    <name type="scientific">Proteus mirabilis</name>
    <dbReference type="NCBI Taxonomy" id="584"/>
    <lineage>
        <taxon>Bacteria</taxon>
        <taxon>Pseudomonadati</taxon>
        <taxon>Pseudomonadota</taxon>
        <taxon>Gammaproteobacteria</taxon>
        <taxon>Enterobacterales</taxon>
        <taxon>Morganellaceae</taxon>
        <taxon>Proteus</taxon>
    </lineage>
</organism>
<gene>
    <name evidence="1" type="ORF">AM402_16390</name>
</gene>
<evidence type="ECO:0000313" key="2">
    <source>
        <dbReference type="Proteomes" id="UP000195540"/>
    </source>
</evidence>
<accession>A0AAN1EWD2</accession>
<dbReference type="Proteomes" id="UP000195540">
    <property type="component" value="Chromosome"/>
</dbReference>
<dbReference type="AlphaFoldDB" id="A0AAN1EWD2"/>
<proteinExistence type="predicted"/>
<dbReference type="EMBL" id="CP021694">
    <property type="protein sequence ID" value="ARX35667.1"/>
    <property type="molecule type" value="Genomic_DNA"/>
</dbReference>
<evidence type="ECO:0000313" key="1">
    <source>
        <dbReference type="EMBL" id="ARX35667.1"/>
    </source>
</evidence>
<protein>
    <submittedName>
        <fullName evidence="1">Uncharacterized protein</fullName>
    </submittedName>
</protein>
<reference evidence="1 2" key="1">
    <citation type="submission" date="2017-05" db="EMBL/GenBank/DDBJ databases">
        <title>Whole genome sequencing of Proteus mirabilis AR_0155.</title>
        <authorList>
            <person name="Conlan S."/>
            <person name="Thomas P.J."/>
            <person name="Mullikin J."/>
            <person name="Frank K.M."/>
            <person name="Segre J.A."/>
        </authorList>
    </citation>
    <scope>NUCLEOTIDE SEQUENCE [LARGE SCALE GENOMIC DNA]</scope>
    <source>
        <strain evidence="1 2">AR_0155</strain>
    </source>
</reference>
<name>A0AAN1EWD2_PROMI</name>